<keyword evidence="4" id="KW-0963">Cytoplasm</keyword>
<dbReference type="InterPro" id="IPR026907">
    <property type="entry name" value="GCIP-like"/>
</dbReference>
<dbReference type="EMBL" id="KB469298">
    <property type="protein sequence ID" value="EPQ58119.1"/>
    <property type="molecule type" value="Genomic_DNA"/>
</dbReference>
<proteinExistence type="inferred from homology"/>
<evidence type="ECO:0000256" key="5">
    <source>
        <dbReference type="ARBA" id="ARBA00023242"/>
    </source>
</evidence>
<comment type="subcellular location">
    <subcellularLocation>
        <location evidence="2">Cytoplasm</location>
    </subcellularLocation>
    <subcellularLocation>
        <location evidence="1">Nucleus</location>
    </subcellularLocation>
</comment>
<feature type="domain" description="Cyclin-D1-binding protein 1-like C-terminal" evidence="9">
    <location>
        <begin position="259"/>
        <end position="366"/>
    </location>
</feature>
<evidence type="ECO:0000259" key="8">
    <source>
        <dbReference type="Pfam" id="PF13324"/>
    </source>
</evidence>
<dbReference type="InterPro" id="IPR049318">
    <property type="entry name" value="GCIP_C"/>
</dbReference>
<dbReference type="PANTHER" id="PTHR15492:SF1">
    <property type="entry name" value="CYCLIN-D1-BINDING PROTEIN 1"/>
    <property type="match status" value="1"/>
</dbReference>
<dbReference type="GO" id="GO:0005634">
    <property type="term" value="C:nucleus"/>
    <property type="evidence" value="ECO:0007669"/>
    <property type="project" value="UniProtKB-SubCell"/>
</dbReference>
<evidence type="ECO:0000256" key="2">
    <source>
        <dbReference type="ARBA" id="ARBA00004496"/>
    </source>
</evidence>
<dbReference type="KEGG" id="gtr:GLOTRDRAFT_136897"/>
<evidence type="ECO:0000313" key="11">
    <source>
        <dbReference type="Proteomes" id="UP000030669"/>
    </source>
</evidence>
<comment type="similarity">
    <text evidence="3">Belongs to the CCNDBP1 family.</text>
</comment>
<organism evidence="10 11">
    <name type="scientific">Gloeophyllum trabeum (strain ATCC 11539 / FP-39264 / Madison 617)</name>
    <name type="common">Brown rot fungus</name>
    <dbReference type="NCBI Taxonomy" id="670483"/>
    <lineage>
        <taxon>Eukaryota</taxon>
        <taxon>Fungi</taxon>
        <taxon>Dikarya</taxon>
        <taxon>Basidiomycota</taxon>
        <taxon>Agaricomycotina</taxon>
        <taxon>Agaricomycetes</taxon>
        <taxon>Gloeophyllales</taxon>
        <taxon>Gloeophyllaceae</taxon>
        <taxon>Gloeophyllum</taxon>
    </lineage>
</organism>
<sequence>MSDKQKAVLALSIASQTCTTALNALASPTSLSSNHFTDAPSSTCPPPALETLHKDLLSILQLISHSLTRLALVLKPSGPPSYSASTPVLTELTSQISDLAGCTGTFGLHRVTYGEFLVKEVNQLVEEIVYTTRSLLQAYLHLASDSPRRRIGTPNVGVLDEDRILGSEESQDEYLRLTGTIHQLIDGAVGASAASSKKGKSKALVPGLSKNNAEAVRKLWILDGGSVKDGVRELKEMIDDYNDEDGDEDEGLGQEEEEDDGWGELGLGTAKLKKAEVERASQVLPLLNLTATLHTHLPTLFAPSPSTSSSSYFPTLPNPTLSLLPPLSASLLSTSDDLIASLYSPQNPMNISGNVRKLESVVKELESVFKPLYGGGSTLEEKMARMKVADGSEEEKEGAKREMLMGIFARVYAAAQGIERAISSESGS</sequence>
<evidence type="ECO:0000256" key="6">
    <source>
        <dbReference type="ARBA" id="ARBA00023306"/>
    </source>
</evidence>
<reference evidence="10 11" key="1">
    <citation type="journal article" date="2012" name="Science">
        <title>The Paleozoic origin of enzymatic lignin decomposition reconstructed from 31 fungal genomes.</title>
        <authorList>
            <person name="Floudas D."/>
            <person name="Binder M."/>
            <person name="Riley R."/>
            <person name="Barry K."/>
            <person name="Blanchette R.A."/>
            <person name="Henrissat B."/>
            <person name="Martinez A.T."/>
            <person name="Otillar R."/>
            <person name="Spatafora J.W."/>
            <person name="Yadav J.S."/>
            <person name="Aerts A."/>
            <person name="Benoit I."/>
            <person name="Boyd A."/>
            <person name="Carlson A."/>
            <person name="Copeland A."/>
            <person name="Coutinho P.M."/>
            <person name="de Vries R.P."/>
            <person name="Ferreira P."/>
            <person name="Findley K."/>
            <person name="Foster B."/>
            <person name="Gaskell J."/>
            <person name="Glotzer D."/>
            <person name="Gorecki P."/>
            <person name="Heitman J."/>
            <person name="Hesse C."/>
            <person name="Hori C."/>
            <person name="Igarashi K."/>
            <person name="Jurgens J.A."/>
            <person name="Kallen N."/>
            <person name="Kersten P."/>
            <person name="Kohler A."/>
            <person name="Kuees U."/>
            <person name="Kumar T.K.A."/>
            <person name="Kuo A."/>
            <person name="LaButti K."/>
            <person name="Larrondo L.F."/>
            <person name="Lindquist E."/>
            <person name="Ling A."/>
            <person name="Lombard V."/>
            <person name="Lucas S."/>
            <person name="Lundell T."/>
            <person name="Martin R."/>
            <person name="McLaughlin D.J."/>
            <person name="Morgenstern I."/>
            <person name="Morin E."/>
            <person name="Murat C."/>
            <person name="Nagy L.G."/>
            <person name="Nolan M."/>
            <person name="Ohm R.A."/>
            <person name="Patyshakuliyeva A."/>
            <person name="Rokas A."/>
            <person name="Ruiz-Duenas F.J."/>
            <person name="Sabat G."/>
            <person name="Salamov A."/>
            <person name="Samejima M."/>
            <person name="Schmutz J."/>
            <person name="Slot J.C."/>
            <person name="St John F."/>
            <person name="Stenlid J."/>
            <person name="Sun H."/>
            <person name="Sun S."/>
            <person name="Syed K."/>
            <person name="Tsang A."/>
            <person name="Wiebenga A."/>
            <person name="Young D."/>
            <person name="Pisabarro A."/>
            <person name="Eastwood D.C."/>
            <person name="Martin F."/>
            <person name="Cullen D."/>
            <person name="Grigoriev I.V."/>
            <person name="Hibbett D.S."/>
        </authorList>
    </citation>
    <scope>NUCLEOTIDE SEQUENCE [LARGE SCALE GENOMIC DNA]</scope>
    <source>
        <strain evidence="10 11">ATCC 11539</strain>
    </source>
</reference>
<protein>
    <submittedName>
        <fullName evidence="10">Uncharacterized protein</fullName>
    </submittedName>
</protein>
<dbReference type="RefSeq" id="XP_007863387.1">
    <property type="nucleotide sequence ID" value="XM_007865196.1"/>
</dbReference>
<feature type="domain" description="Cyclin-D1-binding protein 1-like N-terminal" evidence="8">
    <location>
        <begin position="56"/>
        <end position="185"/>
    </location>
</feature>
<dbReference type="OMA" id="CTACINQ"/>
<keyword evidence="11" id="KW-1185">Reference proteome</keyword>
<feature type="compositionally biased region" description="Acidic residues" evidence="7">
    <location>
        <begin position="239"/>
        <end position="262"/>
    </location>
</feature>
<evidence type="ECO:0000256" key="1">
    <source>
        <dbReference type="ARBA" id="ARBA00004123"/>
    </source>
</evidence>
<name>S7RXM7_GLOTA</name>
<dbReference type="Proteomes" id="UP000030669">
    <property type="component" value="Unassembled WGS sequence"/>
</dbReference>
<accession>S7RXM7</accession>
<dbReference type="AlphaFoldDB" id="S7RXM7"/>
<feature type="region of interest" description="Disordered" evidence="7">
    <location>
        <begin position="239"/>
        <end position="264"/>
    </location>
</feature>
<dbReference type="Pfam" id="PF13324">
    <property type="entry name" value="GCIP_N"/>
    <property type="match status" value="1"/>
</dbReference>
<evidence type="ECO:0000256" key="3">
    <source>
        <dbReference type="ARBA" id="ARBA00008940"/>
    </source>
</evidence>
<evidence type="ECO:0000259" key="9">
    <source>
        <dbReference type="Pfam" id="PF20936"/>
    </source>
</evidence>
<evidence type="ECO:0000313" key="10">
    <source>
        <dbReference type="EMBL" id="EPQ58119.1"/>
    </source>
</evidence>
<dbReference type="InterPro" id="IPR049317">
    <property type="entry name" value="GCIP-like_N"/>
</dbReference>
<dbReference type="GeneID" id="19303652"/>
<dbReference type="Gene3D" id="1.20.1410.10">
    <property type="entry name" value="I/LWEQ domain"/>
    <property type="match status" value="1"/>
</dbReference>
<keyword evidence="6" id="KW-0131">Cell cycle</keyword>
<dbReference type="HOGENOM" id="CLU_059613_0_0_1"/>
<dbReference type="Pfam" id="PF20936">
    <property type="entry name" value="GCIP_C"/>
    <property type="match status" value="1"/>
</dbReference>
<dbReference type="PANTHER" id="PTHR15492">
    <property type="entry name" value="CYCLIN D1-BINDING PROTEIN 1"/>
    <property type="match status" value="1"/>
</dbReference>
<dbReference type="GO" id="GO:0005737">
    <property type="term" value="C:cytoplasm"/>
    <property type="evidence" value="ECO:0007669"/>
    <property type="project" value="UniProtKB-SubCell"/>
</dbReference>
<dbReference type="OrthoDB" id="41588at2759"/>
<gene>
    <name evidence="10" type="ORF">GLOTRDRAFT_136897</name>
</gene>
<evidence type="ECO:0000256" key="7">
    <source>
        <dbReference type="SAM" id="MobiDB-lite"/>
    </source>
</evidence>
<keyword evidence="5" id="KW-0539">Nucleus</keyword>
<dbReference type="eggNOG" id="ENOG502S4SZ">
    <property type="taxonomic scope" value="Eukaryota"/>
</dbReference>
<evidence type="ECO:0000256" key="4">
    <source>
        <dbReference type="ARBA" id="ARBA00022490"/>
    </source>
</evidence>